<dbReference type="Pfam" id="PF07681">
    <property type="entry name" value="DoxX"/>
    <property type="match status" value="1"/>
</dbReference>
<dbReference type="PANTHER" id="PTHR33452">
    <property type="entry name" value="OXIDOREDUCTASE CATD-RELATED"/>
    <property type="match status" value="1"/>
</dbReference>
<evidence type="ECO:0000313" key="9">
    <source>
        <dbReference type="EMBL" id="GEC25478.1"/>
    </source>
</evidence>
<sequence length="212" mass="21513">MGDTPAGRVGGMSGPTQQYDWGSVSGDEPPERTRPERLPVPAHVSSDIGLLILRVVVGVIFAAHGAQKTAGLLGGLGPAGTADALSELGFTAFALPLAWVLGVGQLLLGVLLVLGLLTPFAAAGLLATKIVAIVLSLGPDGPMVPLFAADGPNSLELHLLLGGGAAALLFAGAGRIAIDAGRTYQRRPLPWSVLSLIVGVGVALLVLFVLRR</sequence>
<name>A0ABQ0RXV6_9PSEU</name>
<evidence type="ECO:0000256" key="1">
    <source>
        <dbReference type="ARBA" id="ARBA00004651"/>
    </source>
</evidence>
<evidence type="ECO:0000256" key="2">
    <source>
        <dbReference type="ARBA" id="ARBA00006679"/>
    </source>
</evidence>
<feature type="region of interest" description="Disordered" evidence="7">
    <location>
        <begin position="1"/>
        <end position="39"/>
    </location>
</feature>
<dbReference type="InterPro" id="IPR051907">
    <property type="entry name" value="DoxX-like_oxidoreductase"/>
</dbReference>
<evidence type="ECO:0008006" key="11">
    <source>
        <dbReference type="Google" id="ProtNLM"/>
    </source>
</evidence>
<evidence type="ECO:0000256" key="7">
    <source>
        <dbReference type="SAM" id="MobiDB-lite"/>
    </source>
</evidence>
<evidence type="ECO:0000256" key="6">
    <source>
        <dbReference type="ARBA" id="ARBA00023136"/>
    </source>
</evidence>
<organism evidence="9 10">
    <name type="scientific">Pseudonocardia saturnea</name>
    <dbReference type="NCBI Taxonomy" id="33909"/>
    <lineage>
        <taxon>Bacteria</taxon>
        <taxon>Bacillati</taxon>
        <taxon>Actinomycetota</taxon>
        <taxon>Actinomycetes</taxon>
        <taxon>Pseudonocardiales</taxon>
        <taxon>Pseudonocardiaceae</taxon>
        <taxon>Pseudonocardia</taxon>
    </lineage>
</organism>
<gene>
    <name evidence="9" type="ORF">PSA01_25070</name>
</gene>
<protein>
    <recommendedName>
        <fullName evidence="11">Oxidoreductase</fullName>
    </recommendedName>
</protein>
<feature type="transmembrane region" description="Helical" evidence="8">
    <location>
        <begin position="84"/>
        <end position="103"/>
    </location>
</feature>
<comment type="subcellular location">
    <subcellularLocation>
        <location evidence="1">Cell membrane</location>
        <topology evidence="1">Multi-pass membrane protein</topology>
    </subcellularLocation>
</comment>
<feature type="transmembrane region" description="Helical" evidence="8">
    <location>
        <begin position="157"/>
        <end position="177"/>
    </location>
</feature>
<evidence type="ECO:0000256" key="4">
    <source>
        <dbReference type="ARBA" id="ARBA00022692"/>
    </source>
</evidence>
<keyword evidence="10" id="KW-1185">Reference proteome</keyword>
<keyword evidence="6 8" id="KW-0472">Membrane</keyword>
<keyword evidence="4 8" id="KW-0812">Transmembrane</keyword>
<comment type="caution">
    <text evidence="9">The sequence shown here is derived from an EMBL/GenBank/DDBJ whole genome shotgun (WGS) entry which is preliminary data.</text>
</comment>
<accession>A0ABQ0RXV6</accession>
<reference evidence="9 10" key="1">
    <citation type="submission" date="2019-06" db="EMBL/GenBank/DDBJ databases">
        <title>Whole genome shotgun sequence of Pseudonocardia saturnea NBRC 14499.</title>
        <authorList>
            <person name="Hosoyama A."/>
            <person name="Uohara A."/>
            <person name="Ohji S."/>
            <person name="Ichikawa N."/>
        </authorList>
    </citation>
    <scope>NUCLEOTIDE SEQUENCE [LARGE SCALE GENOMIC DNA]</scope>
    <source>
        <strain evidence="9 10">NBRC 14499</strain>
    </source>
</reference>
<dbReference type="Proteomes" id="UP000320693">
    <property type="component" value="Unassembled WGS sequence"/>
</dbReference>
<evidence type="ECO:0000313" key="10">
    <source>
        <dbReference type="Proteomes" id="UP000320693"/>
    </source>
</evidence>
<feature type="transmembrane region" description="Helical" evidence="8">
    <location>
        <begin position="110"/>
        <end position="137"/>
    </location>
</feature>
<evidence type="ECO:0000256" key="8">
    <source>
        <dbReference type="SAM" id="Phobius"/>
    </source>
</evidence>
<evidence type="ECO:0000256" key="3">
    <source>
        <dbReference type="ARBA" id="ARBA00022475"/>
    </source>
</evidence>
<comment type="similarity">
    <text evidence="2">Belongs to the DoxX family.</text>
</comment>
<evidence type="ECO:0000256" key="5">
    <source>
        <dbReference type="ARBA" id="ARBA00022989"/>
    </source>
</evidence>
<feature type="transmembrane region" description="Helical" evidence="8">
    <location>
        <begin position="189"/>
        <end position="210"/>
    </location>
</feature>
<keyword evidence="5 8" id="KW-1133">Transmembrane helix</keyword>
<dbReference type="InterPro" id="IPR032808">
    <property type="entry name" value="DoxX"/>
</dbReference>
<dbReference type="PANTHER" id="PTHR33452:SF1">
    <property type="entry name" value="INNER MEMBRANE PROTEIN YPHA-RELATED"/>
    <property type="match status" value="1"/>
</dbReference>
<proteinExistence type="inferred from homology"/>
<keyword evidence="3" id="KW-1003">Cell membrane</keyword>
<dbReference type="EMBL" id="BJNH01000025">
    <property type="protein sequence ID" value="GEC25478.1"/>
    <property type="molecule type" value="Genomic_DNA"/>
</dbReference>